<evidence type="ECO:0000256" key="1">
    <source>
        <dbReference type="ARBA" id="ARBA00006242"/>
    </source>
</evidence>
<dbReference type="EMBL" id="KT428643">
    <property type="protein sequence ID" value="ALE29340.1"/>
    <property type="molecule type" value="Genomic_DNA"/>
</dbReference>
<dbReference type="GO" id="GO:0006412">
    <property type="term" value="P:translation"/>
    <property type="evidence" value="ECO:0007669"/>
    <property type="project" value="InterPro"/>
</dbReference>
<dbReference type="InterPro" id="IPR023591">
    <property type="entry name" value="Ribosomal_uS2_flav_dom_sf"/>
</dbReference>
<comment type="similarity">
    <text evidence="1">Belongs to the universal ribosomal protein uS2 family.</text>
</comment>
<dbReference type="Pfam" id="PF00318">
    <property type="entry name" value="Ribosomal_S2"/>
    <property type="match status" value="1"/>
</dbReference>
<protein>
    <submittedName>
        <fullName evidence="2">Ribosomal protein S2</fullName>
    </submittedName>
</protein>
<dbReference type="SUPFAM" id="SSF52313">
    <property type="entry name" value="Ribosomal protein S2"/>
    <property type="match status" value="1"/>
</dbReference>
<dbReference type="GO" id="GO:0003735">
    <property type="term" value="F:structural constituent of ribosome"/>
    <property type="evidence" value="ECO:0007669"/>
    <property type="project" value="InterPro"/>
</dbReference>
<dbReference type="GeneID" id="26044085"/>
<dbReference type="GO" id="GO:0005840">
    <property type="term" value="C:ribosome"/>
    <property type="evidence" value="ECO:0007669"/>
    <property type="project" value="UniProtKB-KW"/>
</dbReference>
<dbReference type="RefSeq" id="YP_009170342.1">
    <property type="nucleotide sequence ID" value="NC_028029.1"/>
</dbReference>
<gene>
    <name evidence="2" type="primary">rps2</name>
</gene>
<name>A0A0M4N382_9APIC</name>
<dbReference type="Gene3D" id="3.40.50.10490">
    <property type="entry name" value="Glucose-6-phosphate isomerase like protein, domain 1"/>
    <property type="match status" value="1"/>
</dbReference>
<reference evidence="2" key="1">
    <citation type="journal article" date="2015" name="Parasit. Vectors">
        <title>Characterization and annotation of Babesia orientalis apicoplast genome.</title>
        <authorList>
            <person name="Huang Y."/>
            <person name="He L."/>
            <person name="Hu J."/>
            <person name="He P."/>
            <person name="He J."/>
            <person name="Yu L."/>
            <person name="Malobi N."/>
            <person name="Zhou Y."/>
            <person name="Shen B."/>
            <person name="Zhao J."/>
        </authorList>
    </citation>
    <scope>NUCLEOTIDE SEQUENCE</scope>
    <source>
        <strain evidence="2">Wuhan</strain>
    </source>
</reference>
<evidence type="ECO:0000313" key="2">
    <source>
        <dbReference type="EMBL" id="ALE29340.1"/>
    </source>
</evidence>
<dbReference type="AlphaFoldDB" id="A0A0M4N382"/>
<sequence>MFLNFNLLLKNYIHISNIRKLHKPTYKLYKIVNNCYIINLVNIIANLYKLYKILFLLSKKKFYITVVNTVKLPNLKFIYYFTKFTNSNCLSTKWINGTLTNYTIMQNIIIANSFIAKVCATQAKKPLSKKLKMLQSKYNFAKYLKNIKLSKFMFLLNLDSNIPAINECLSKNKFIMGVCDLNFNTMLADLNIHGNNINHKSLNFFIKFLITPIIKGSYINLYNKR</sequence>
<keyword evidence="2" id="KW-0689">Ribosomal protein</keyword>
<dbReference type="InterPro" id="IPR001865">
    <property type="entry name" value="Ribosomal_uS2"/>
</dbReference>
<proteinExistence type="inferred from homology"/>
<keyword evidence="2" id="KW-0687">Ribonucleoprotein</keyword>
<accession>A0A0M4N382</accession>
<organism evidence="2">
    <name type="scientific">Babesia orientalis</name>
    <dbReference type="NCBI Taxonomy" id="273649"/>
    <lineage>
        <taxon>Eukaryota</taxon>
        <taxon>Sar</taxon>
        <taxon>Alveolata</taxon>
        <taxon>Apicomplexa</taxon>
        <taxon>Aconoidasida</taxon>
        <taxon>Piroplasmida</taxon>
        <taxon>Babesiidae</taxon>
        <taxon>Babesia</taxon>
    </lineage>
</organism>